<evidence type="ECO:0000313" key="2">
    <source>
        <dbReference type="Proteomes" id="UP001597297"/>
    </source>
</evidence>
<keyword evidence="2" id="KW-1185">Reference proteome</keyword>
<dbReference type="RefSeq" id="WP_377094650.1">
    <property type="nucleotide sequence ID" value="NZ_JBHSJM010000001.1"/>
</dbReference>
<dbReference type="Proteomes" id="UP001597297">
    <property type="component" value="Unassembled WGS sequence"/>
</dbReference>
<dbReference type="SUPFAM" id="SSF54001">
    <property type="entry name" value="Cysteine proteinases"/>
    <property type="match status" value="1"/>
</dbReference>
<dbReference type="InterPro" id="IPR024453">
    <property type="entry name" value="Peptidase_C92"/>
</dbReference>
<gene>
    <name evidence="1" type="ORF">ACFSQZ_09475</name>
</gene>
<sequence length="448" mass="51428">MSVTTYEVILEQVVSAAKGIPLRSELVELLGDVEAAQQRGYFMPHEDERLREHYRRYLRLRVVLLGAITELEPHWDDQSDWEDCIRCFAVAYTAACVLMRSAEFVVDLAGDRFLVWKKLDEAESRYGIPRRSFSAIYKNLTSPRRMWRFYEAVLFWELHAEEVMDLRKEGGRLAELIDVLKEEIPFVQKSKKKYLRRQLQYRVFSFKRRQHSGFRKVMFQLFRIGGNVVAEAKQPKLALKKQKRVTPRVLAKAWAVLQPGDIIVTRHDEALSNLFLPGFWPHVAMYVGSEERRKEMGIEAAGVEGANVVEAKKDGVKLRALTETLAVDAFVILRPQLNSTAIAAAVRSALSHVGKRYDFVFDFRQSDRLACTELVYRAYQAAAGVDFQLEEHSGRLCLPAEALMNQGIEMGTFEPVAMYGVGGMKVYLGNEAKMRLWESYAASWEIRD</sequence>
<evidence type="ECO:0000313" key="1">
    <source>
        <dbReference type="EMBL" id="MFD2276696.1"/>
    </source>
</evidence>
<dbReference type="Pfam" id="PF05708">
    <property type="entry name" value="Peptidase_C92"/>
    <property type="match status" value="1"/>
</dbReference>
<dbReference type="Gene3D" id="3.90.1720.10">
    <property type="entry name" value="endopeptidase domain like (from Nostoc punctiforme)"/>
    <property type="match status" value="1"/>
</dbReference>
<organism evidence="1 2">
    <name type="scientific">Rubritalea spongiae</name>
    <dbReference type="NCBI Taxonomy" id="430797"/>
    <lineage>
        <taxon>Bacteria</taxon>
        <taxon>Pseudomonadati</taxon>
        <taxon>Verrucomicrobiota</taxon>
        <taxon>Verrucomicrobiia</taxon>
        <taxon>Verrucomicrobiales</taxon>
        <taxon>Rubritaleaceae</taxon>
        <taxon>Rubritalea</taxon>
    </lineage>
</organism>
<dbReference type="EMBL" id="JBHUJC010000026">
    <property type="protein sequence ID" value="MFD2276696.1"/>
    <property type="molecule type" value="Genomic_DNA"/>
</dbReference>
<protein>
    <submittedName>
        <fullName evidence="1">YiiX/YebB-like N1pC/P60 family cysteine hydrolase</fullName>
    </submittedName>
</protein>
<dbReference type="InterPro" id="IPR038765">
    <property type="entry name" value="Papain-like_cys_pep_sf"/>
</dbReference>
<reference evidence="2" key="1">
    <citation type="journal article" date="2019" name="Int. J. Syst. Evol. Microbiol.">
        <title>The Global Catalogue of Microorganisms (GCM) 10K type strain sequencing project: providing services to taxonomists for standard genome sequencing and annotation.</title>
        <authorList>
            <consortium name="The Broad Institute Genomics Platform"/>
            <consortium name="The Broad Institute Genome Sequencing Center for Infectious Disease"/>
            <person name="Wu L."/>
            <person name="Ma J."/>
        </authorList>
    </citation>
    <scope>NUCLEOTIDE SEQUENCE [LARGE SCALE GENOMIC DNA]</scope>
    <source>
        <strain evidence="2">JCM 16545</strain>
    </source>
</reference>
<comment type="caution">
    <text evidence="1">The sequence shown here is derived from an EMBL/GenBank/DDBJ whole genome shotgun (WGS) entry which is preliminary data.</text>
</comment>
<proteinExistence type="predicted"/>
<name>A0ABW5E253_9BACT</name>
<accession>A0ABW5E253</accession>